<dbReference type="InterPro" id="IPR027417">
    <property type="entry name" value="P-loop_NTPase"/>
</dbReference>
<evidence type="ECO:0000256" key="1">
    <source>
        <dbReference type="ARBA" id="ARBA00005417"/>
    </source>
</evidence>
<dbReference type="GO" id="GO:0005524">
    <property type="term" value="F:ATP binding"/>
    <property type="evidence" value="ECO:0007669"/>
    <property type="project" value="UniProtKB-KW"/>
</dbReference>
<dbReference type="PANTHER" id="PTHR42788:SF13">
    <property type="entry name" value="ALIPHATIC SULFONATES IMPORT ATP-BINDING PROTEIN SSUB"/>
    <property type="match status" value="1"/>
</dbReference>
<dbReference type="Gene3D" id="3.40.50.300">
    <property type="entry name" value="P-loop containing nucleotide triphosphate hydrolases"/>
    <property type="match status" value="1"/>
</dbReference>
<accession>B9JQB3</accession>
<dbReference type="Pfam" id="PF00005">
    <property type="entry name" value="ABC_tran"/>
    <property type="match status" value="1"/>
</dbReference>
<geneLocation type="plasmid" evidence="6 7">
    <name>pAtK84c</name>
</geneLocation>
<dbReference type="SUPFAM" id="SSF52540">
    <property type="entry name" value="P-loop containing nucleoside triphosphate hydrolases"/>
    <property type="match status" value="1"/>
</dbReference>
<evidence type="ECO:0000256" key="4">
    <source>
        <dbReference type="ARBA" id="ARBA00022840"/>
    </source>
</evidence>
<sequence>MNYMSKVGSAASPAVKPLVVAGLTKVYGQGENALKVLENLSLQVDPGEFICIVGPSGAGKTTLLRCLSGLTSPTAGEVRVGAEKVTSPLAEIGLVFQDYRGSLMPWMRSGENVAFPLQGKGVPRAERLRRAEECLAAVGLPSVMQRYPWELSGGMQQRVAIARALAYDAHILLMDEPFGSLDAQTRFELEDLVLDLRRRLGISVIVVTHDIDEAVYLADRVIVLSGHPATVIDTVDIRLGVERDQISTKAQPLFSEYRSRILKQIRKRPK</sequence>
<protein>
    <submittedName>
        <fullName evidence="6">ABC transporter</fullName>
    </submittedName>
</protein>
<keyword evidence="6" id="KW-0614">Plasmid</keyword>
<dbReference type="InterPro" id="IPR003593">
    <property type="entry name" value="AAA+_ATPase"/>
</dbReference>
<dbReference type="RefSeq" id="WP_012653324.1">
    <property type="nucleotide sequence ID" value="NC_011987.1"/>
</dbReference>
<keyword evidence="2" id="KW-0813">Transport</keyword>
<evidence type="ECO:0000256" key="3">
    <source>
        <dbReference type="ARBA" id="ARBA00022741"/>
    </source>
</evidence>
<proteinExistence type="inferred from homology"/>
<keyword evidence="4" id="KW-0067">ATP-binding</keyword>
<dbReference type="InterPro" id="IPR003439">
    <property type="entry name" value="ABC_transporter-like_ATP-bd"/>
</dbReference>
<dbReference type="EMBL" id="CP000631">
    <property type="protein sequence ID" value="ACM31332.1"/>
    <property type="molecule type" value="Genomic_DNA"/>
</dbReference>
<dbReference type="SMART" id="SM00382">
    <property type="entry name" value="AAA"/>
    <property type="match status" value="1"/>
</dbReference>
<keyword evidence="3" id="KW-0547">Nucleotide-binding</keyword>
<dbReference type="PROSITE" id="PS00211">
    <property type="entry name" value="ABC_TRANSPORTER_1"/>
    <property type="match status" value="1"/>
</dbReference>
<dbReference type="HOGENOM" id="CLU_000604_1_22_5"/>
<organism evidence="6 7">
    <name type="scientific">Rhizobium rhizogenes (strain K84 / ATCC BAA-868)</name>
    <name type="common">Agrobacterium radiobacter</name>
    <dbReference type="NCBI Taxonomy" id="311403"/>
    <lineage>
        <taxon>Bacteria</taxon>
        <taxon>Pseudomonadati</taxon>
        <taxon>Pseudomonadota</taxon>
        <taxon>Alphaproteobacteria</taxon>
        <taxon>Hyphomicrobiales</taxon>
        <taxon>Rhizobiaceae</taxon>
        <taxon>Rhizobium/Agrobacterium group</taxon>
        <taxon>Rhizobium</taxon>
    </lineage>
</organism>
<dbReference type="InterPro" id="IPR050166">
    <property type="entry name" value="ABC_transporter_ATP-bind"/>
</dbReference>
<evidence type="ECO:0000256" key="2">
    <source>
        <dbReference type="ARBA" id="ARBA00022448"/>
    </source>
</evidence>
<gene>
    <name evidence="6" type="ordered locus">Arad_12343</name>
</gene>
<comment type="similarity">
    <text evidence="1">Belongs to the ABC transporter superfamily.</text>
</comment>
<dbReference type="AlphaFoldDB" id="B9JQB3"/>
<dbReference type="CDD" id="cd03293">
    <property type="entry name" value="ABC_NrtD_SsuB_transporters"/>
    <property type="match status" value="1"/>
</dbReference>
<evidence type="ECO:0000259" key="5">
    <source>
        <dbReference type="PROSITE" id="PS50893"/>
    </source>
</evidence>
<dbReference type="InterPro" id="IPR017871">
    <property type="entry name" value="ABC_transporter-like_CS"/>
</dbReference>
<feature type="domain" description="ABC transporter" evidence="5">
    <location>
        <begin position="18"/>
        <end position="251"/>
    </location>
</feature>
<dbReference type="PANTHER" id="PTHR42788">
    <property type="entry name" value="TAURINE IMPORT ATP-BINDING PROTEIN-RELATED"/>
    <property type="match status" value="1"/>
</dbReference>
<dbReference type="GO" id="GO:0016887">
    <property type="term" value="F:ATP hydrolysis activity"/>
    <property type="evidence" value="ECO:0007669"/>
    <property type="project" value="InterPro"/>
</dbReference>
<dbReference type="PROSITE" id="PS50893">
    <property type="entry name" value="ABC_TRANSPORTER_2"/>
    <property type="match status" value="1"/>
</dbReference>
<reference evidence="6 7" key="1">
    <citation type="journal article" date="2009" name="J. Bacteriol.">
        <title>Genome sequences of three Agrobacterium biovars help elucidate the evolution of multichromosome genomes in bacteria.</title>
        <authorList>
            <person name="Slater S.C."/>
            <person name="Goldman B.S."/>
            <person name="Goodner B."/>
            <person name="Setubal J.C."/>
            <person name="Farrand S.K."/>
            <person name="Nester E.W."/>
            <person name="Burr T.J."/>
            <person name="Banta L."/>
            <person name="Dickerman A.W."/>
            <person name="Paulsen I."/>
            <person name="Otten L."/>
            <person name="Suen G."/>
            <person name="Welch R."/>
            <person name="Almeida N.F."/>
            <person name="Arnold F."/>
            <person name="Burton O.T."/>
            <person name="Du Z."/>
            <person name="Ewing A."/>
            <person name="Godsy E."/>
            <person name="Heisel S."/>
            <person name="Houmiel K.L."/>
            <person name="Jhaveri J."/>
            <person name="Lu J."/>
            <person name="Miller N.M."/>
            <person name="Norton S."/>
            <person name="Chen Q."/>
            <person name="Phoolcharoen W."/>
            <person name="Ohlin V."/>
            <person name="Ondrusek D."/>
            <person name="Pride N."/>
            <person name="Stricklin S.L."/>
            <person name="Sun J."/>
            <person name="Wheeler C."/>
            <person name="Wilson L."/>
            <person name="Zhu H."/>
            <person name="Wood D.W."/>
        </authorList>
    </citation>
    <scope>NUCLEOTIDE SEQUENCE [LARGE SCALE GENOMIC DNA]</scope>
    <source>
        <strain evidence="7">K84 / ATCC BAA-868</strain>
        <plasmid evidence="6 7">pAtK84c</plasmid>
    </source>
</reference>
<evidence type="ECO:0000313" key="7">
    <source>
        <dbReference type="Proteomes" id="UP000001600"/>
    </source>
</evidence>
<dbReference type="Proteomes" id="UP000001600">
    <property type="component" value="Plasmid pAtK84c"/>
</dbReference>
<name>B9JQB3_RHIR8</name>
<evidence type="ECO:0000313" key="6">
    <source>
        <dbReference type="EMBL" id="ACM31332.1"/>
    </source>
</evidence>
<dbReference type="KEGG" id="ara:Arad_12343"/>